<evidence type="ECO:0000313" key="13">
    <source>
        <dbReference type="Proteomes" id="UP000033115"/>
    </source>
</evidence>
<keyword evidence="4" id="KW-0805">Transcription regulation</keyword>
<dbReference type="PROSITE" id="PS00675">
    <property type="entry name" value="SIGMA54_INTERACT_1"/>
    <property type="match status" value="1"/>
</dbReference>
<dbReference type="Pfam" id="PF18024">
    <property type="entry name" value="HTH_50"/>
    <property type="match status" value="1"/>
</dbReference>
<dbReference type="InterPro" id="IPR009057">
    <property type="entry name" value="Homeodomain-like_sf"/>
</dbReference>
<dbReference type="InterPro" id="IPR058031">
    <property type="entry name" value="AAA_lid_NorR"/>
</dbReference>
<dbReference type="STRING" id="1548.CSCA_1089"/>
<evidence type="ECO:0000256" key="8">
    <source>
        <dbReference type="SAM" id="Coils"/>
    </source>
</evidence>
<dbReference type="PANTHER" id="PTHR32071:SF121">
    <property type="entry name" value="SIGMA L-DEPENDENT TRANSCRIPTIONAL REGULATOR YQIR-RELATED"/>
    <property type="match status" value="1"/>
</dbReference>
<dbReference type="Pfam" id="PF13426">
    <property type="entry name" value="PAS_9"/>
    <property type="match status" value="1"/>
</dbReference>
<dbReference type="Gene3D" id="3.40.50.300">
    <property type="entry name" value="P-loop containing nucleotide triphosphate hydrolases"/>
    <property type="match status" value="1"/>
</dbReference>
<dbReference type="SUPFAM" id="SSF52540">
    <property type="entry name" value="P-loop containing nucleoside triphosphate hydrolases"/>
    <property type="match status" value="1"/>
</dbReference>
<dbReference type="InterPro" id="IPR025944">
    <property type="entry name" value="Sigma_54_int_dom_CS"/>
</dbReference>
<dbReference type="SMART" id="SM00091">
    <property type="entry name" value="PAS"/>
    <property type="match status" value="1"/>
</dbReference>
<dbReference type="RefSeq" id="WP_029159699.1">
    <property type="nucleotide sequence ID" value="NZ_CP009933.1"/>
</dbReference>
<keyword evidence="8" id="KW-0175">Coiled coil</keyword>
<evidence type="ECO:0000259" key="10">
    <source>
        <dbReference type="PROSITE" id="PS50112"/>
    </source>
</evidence>
<dbReference type="FunFam" id="3.40.50.300:FF:000006">
    <property type="entry name" value="DNA-binding transcriptional regulator NtrC"/>
    <property type="match status" value="1"/>
</dbReference>
<dbReference type="InterPro" id="IPR000700">
    <property type="entry name" value="PAS-assoc_C"/>
</dbReference>
<feature type="domain" description="PAC" evidence="11">
    <location>
        <begin position="128"/>
        <end position="181"/>
    </location>
</feature>
<evidence type="ECO:0000256" key="6">
    <source>
        <dbReference type="ARBA" id="ARBA00023163"/>
    </source>
</evidence>
<dbReference type="GO" id="GO:0006355">
    <property type="term" value="P:regulation of DNA-templated transcription"/>
    <property type="evidence" value="ECO:0007669"/>
    <property type="project" value="InterPro"/>
</dbReference>
<keyword evidence="1" id="KW-0547">Nucleotide-binding</keyword>
<reference evidence="12 13" key="1">
    <citation type="journal article" date="2015" name="J. Biotechnol.">
        <title>Complete genome sequence of a malodorant-producing acetogen, Clostridium scatologenes ATCC 25775(T).</title>
        <authorList>
            <person name="Zhu Z."/>
            <person name="Guo T."/>
            <person name="Zheng H."/>
            <person name="Song T."/>
            <person name="Ouyang P."/>
            <person name="Xie J."/>
        </authorList>
    </citation>
    <scope>NUCLEOTIDE SEQUENCE [LARGE SCALE GENOMIC DNA]</scope>
    <source>
        <strain evidence="12 13">ATCC 25775</strain>
    </source>
</reference>
<name>A0A0E3JZE5_CLOSL</name>
<feature type="coiled-coil region" evidence="8">
    <location>
        <begin position="165"/>
        <end position="199"/>
    </location>
</feature>
<organism evidence="12 13">
    <name type="scientific">Clostridium scatologenes</name>
    <dbReference type="NCBI Taxonomy" id="1548"/>
    <lineage>
        <taxon>Bacteria</taxon>
        <taxon>Bacillati</taxon>
        <taxon>Bacillota</taxon>
        <taxon>Clostridia</taxon>
        <taxon>Eubacteriales</taxon>
        <taxon>Clostridiaceae</taxon>
        <taxon>Clostridium</taxon>
    </lineage>
</organism>
<dbReference type="PANTHER" id="PTHR32071">
    <property type="entry name" value="TRANSCRIPTIONAL REGULATORY PROTEIN"/>
    <property type="match status" value="1"/>
</dbReference>
<dbReference type="PROSITE" id="PS00688">
    <property type="entry name" value="SIGMA54_INTERACT_3"/>
    <property type="match status" value="1"/>
</dbReference>
<feature type="domain" description="PAS" evidence="10">
    <location>
        <begin position="70"/>
        <end position="115"/>
    </location>
</feature>
<dbReference type="InterPro" id="IPR002078">
    <property type="entry name" value="Sigma_54_int"/>
</dbReference>
<dbReference type="Pfam" id="PF25601">
    <property type="entry name" value="AAA_lid_14"/>
    <property type="match status" value="1"/>
</dbReference>
<evidence type="ECO:0000259" key="9">
    <source>
        <dbReference type="PROSITE" id="PS50045"/>
    </source>
</evidence>
<dbReference type="EMBL" id="CP009933">
    <property type="protein sequence ID" value="AKA68214.1"/>
    <property type="molecule type" value="Genomic_DNA"/>
</dbReference>
<dbReference type="InterPro" id="IPR027417">
    <property type="entry name" value="P-loop_NTPase"/>
</dbReference>
<evidence type="ECO:0000256" key="4">
    <source>
        <dbReference type="ARBA" id="ARBA00023015"/>
    </source>
</evidence>
<proteinExistence type="predicted"/>
<dbReference type="Gene3D" id="1.10.10.60">
    <property type="entry name" value="Homeodomain-like"/>
    <property type="match status" value="1"/>
</dbReference>
<dbReference type="SUPFAM" id="SSF46689">
    <property type="entry name" value="Homeodomain-like"/>
    <property type="match status" value="1"/>
</dbReference>
<dbReference type="GO" id="GO:0005524">
    <property type="term" value="F:ATP binding"/>
    <property type="evidence" value="ECO:0007669"/>
    <property type="project" value="UniProtKB-KW"/>
</dbReference>
<dbReference type="Gene3D" id="3.30.450.20">
    <property type="entry name" value="PAS domain"/>
    <property type="match status" value="1"/>
</dbReference>
<evidence type="ECO:0000256" key="7">
    <source>
        <dbReference type="ARBA" id="ARBA00029500"/>
    </source>
</evidence>
<dbReference type="Proteomes" id="UP000033115">
    <property type="component" value="Chromosome"/>
</dbReference>
<dbReference type="InterPro" id="IPR030828">
    <property type="entry name" value="HTH_TyrR"/>
</dbReference>
<evidence type="ECO:0000256" key="1">
    <source>
        <dbReference type="ARBA" id="ARBA00022741"/>
    </source>
</evidence>
<dbReference type="SMART" id="SM00382">
    <property type="entry name" value="AAA"/>
    <property type="match status" value="1"/>
</dbReference>
<dbReference type="Gene3D" id="1.10.8.60">
    <property type="match status" value="1"/>
</dbReference>
<evidence type="ECO:0000259" key="11">
    <source>
        <dbReference type="PROSITE" id="PS50113"/>
    </source>
</evidence>
<dbReference type="SUPFAM" id="SSF55785">
    <property type="entry name" value="PYP-like sensor domain (PAS domain)"/>
    <property type="match status" value="1"/>
</dbReference>
<keyword evidence="3" id="KW-0067">ATP-binding</keyword>
<protein>
    <recommendedName>
        <fullName evidence="7">HTH-type transcriptional regulatory protein TyrR</fullName>
    </recommendedName>
</protein>
<gene>
    <name evidence="12" type="ORF">CSCA_1089</name>
</gene>
<dbReference type="KEGG" id="csq:CSCA_1089"/>
<dbReference type="HOGENOM" id="CLU_000445_8_1_9"/>
<keyword evidence="13" id="KW-1185">Reference proteome</keyword>
<keyword evidence="2" id="KW-0058">Aromatic hydrocarbons catabolism</keyword>
<dbReference type="InterPro" id="IPR000014">
    <property type="entry name" value="PAS"/>
</dbReference>
<dbReference type="PROSITE" id="PS50045">
    <property type="entry name" value="SIGMA54_INTERACT_4"/>
    <property type="match status" value="1"/>
</dbReference>
<dbReference type="InterPro" id="IPR025943">
    <property type="entry name" value="Sigma_54_int_dom_ATP-bd_2"/>
</dbReference>
<dbReference type="InterPro" id="IPR003593">
    <property type="entry name" value="AAA+_ATPase"/>
</dbReference>
<evidence type="ECO:0000313" key="12">
    <source>
        <dbReference type="EMBL" id="AKA68214.1"/>
    </source>
</evidence>
<dbReference type="AlphaFoldDB" id="A0A0E3JZE5"/>
<feature type="domain" description="Sigma-54 factor interaction" evidence="9">
    <location>
        <begin position="206"/>
        <end position="435"/>
    </location>
</feature>
<accession>A0A0E3JZE5</accession>
<sequence length="517" mass="58906">MNKHLFEIDKRLKSKLDKLKNLKSIEVDETTFEILSFYKNLVEKQSKVSYGLNKYQEDRLDSFNAFDVGDAISDGMCLVDNSGIVVAINKGYTEITEISEEEIIGKNIRELLDKEYFSEAVSFKVLQQKKKISSLSTINTNRKKVLITGNPFLNENGEVVQVLTVMRDLTELIKLKQDLERIEKKSEKYLNELKYFRSKYWEKDNLVGEDNKMREIKELISHIAKTDATILITGETGSGKEVVSKEIHDKSNRKDMPYIKVNCAAIPDTLIESELFGYEKGAFTGAQNKEKLGMFEIANGGTILLDEIGEMPLNLQSKLLRVLQEKEIMRLGGTKSIKINVRVIAATNQNLKKLIEEGKFREDLFYRLNVVPIKIPSLRERQNDVAILAHMFLEKFNTKYGKSKSFDNMAIQALQHYDWPGNVRELQNIIERLLVIDDESLITYSSVEDVIGGNKDEVKIGADNITLREAVELVEKEMIEKALKKHGSTYKAAKVLGVTQPTVFRKAKAFGIKLNNA</sequence>
<evidence type="ECO:0000256" key="3">
    <source>
        <dbReference type="ARBA" id="ARBA00022840"/>
    </source>
</evidence>
<dbReference type="PROSITE" id="PS50112">
    <property type="entry name" value="PAS"/>
    <property type="match status" value="1"/>
</dbReference>
<keyword evidence="6" id="KW-0804">Transcription</keyword>
<dbReference type="PROSITE" id="PS00676">
    <property type="entry name" value="SIGMA54_INTERACT_2"/>
    <property type="match status" value="1"/>
</dbReference>
<dbReference type="InterPro" id="IPR025662">
    <property type="entry name" value="Sigma_54_int_dom_ATP-bd_1"/>
</dbReference>
<evidence type="ECO:0000256" key="5">
    <source>
        <dbReference type="ARBA" id="ARBA00023125"/>
    </source>
</evidence>
<dbReference type="PROSITE" id="PS50113">
    <property type="entry name" value="PAC"/>
    <property type="match status" value="1"/>
</dbReference>
<evidence type="ECO:0000256" key="2">
    <source>
        <dbReference type="ARBA" id="ARBA00022797"/>
    </source>
</evidence>
<keyword evidence="5" id="KW-0238">DNA-binding</keyword>
<dbReference type="Pfam" id="PF00158">
    <property type="entry name" value="Sigma54_activat"/>
    <property type="match status" value="1"/>
</dbReference>
<dbReference type="NCBIfam" id="TIGR00229">
    <property type="entry name" value="sensory_box"/>
    <property type="match status" value="1"/>
</dbReference>
<dbReference type="CDD" id="cd00009">
    <property type="entry name" value="AAA"/>
    <property type="match status" value="1"/>
</dbReference>
<dbReference type="InterPro" id="IPR035965">
    <property type="entry name" value="PAS-like_dom_sf"/>
</dbReference>
<dbReference type="GO" id="GO:0003677">
    <property type="term" value="F:DNA binding"/>
    <property type="evidence" value="ECO:0007669"/>
    <property type="project" value="UniProtKB-KW"/>
</dbReference>